<organism evidence="3">
    <name type="scientific">Schistocephalus solidus</name>
    <name type="common">Tapeworm</name>
    <dbReference type="NCBI Taxonomy" id="70667"/>
    <lineage>
        <taxon>Eukaryota</taxon>
        <taxon>Metazoa</taxon>
        <taxon>Spiralia</taxon>
        <taxon>Lophotrochozoa</taxon>
        <taxon>Platyhelminthes</taxon>
        <taxon>Cestoda</taxon>
        <taxon>Eucestoda</taxon>
        <taxon>Diphyllobothriidea</taxon>
        <taxon>Diphyllobothriidae</taxon>
        <taxon>Schistocephalus</taxon>
    </lineage>
</organism>
<evidence type="ECO:0000313" key="1">
    <source>
        <dbReference type="EMBL" id="VDL92486.1"/>
    </source>
</evidence>
<evidence type="ECO:0000313" key="2">
    <source>
        <dbReference type="Proteomes" id="UP000275846"/>
    </source>
</evidence>
<reference evidence="1 2" key="2">
    <citation type="submission" date="2018-11" db="EMBL/GenBank/DDBJ databases">
        <authorList>
            <consortium name="Pathogen Informatics"/>
        </authorList>
    </citation>
    <scope>NUCLEOTIDE SEQUENCE [LARGE SCALE GENOMIC DNA]</scope>
    <source>
        <strain evidence="1 2">NST_G2</strain>
    </source>
</reference>
<gene>
    <name evidence="1" type="ORF">SSLN_LOCUS6101</name>
</gene>
<reference evidence="3" key="1">
    <citation type="submission" date="2016-06" db="UniProtKB">
        <authorList>
            <consortium name="WormBaseParasite"/>
        </authorList>
    </citation>
    <scope>IDENTIFICATION</scope>
</reference>
<sequence length="88" mass="9637">MAVQGRRLALDLLGLYLTGRFIPPPGPCVKTQSRRSEMGGDEHIFAPAHKPHTNPSQLSGTKEVPFMEACSLAPLLCGHYDTVKHVRT</sequence>
<dbReference type="AlphaFoldDB" id="A0A183SPF3"/>
<protein>
    <submittedName>
        <fullName evidence="3">Secreted protein</fullName>
    </submittedName>
</protein>
<proteinExistence type="predicted"/>
<dbReference type="EMBL" id="UYSU01033539">
    <property type="protein sequence ID" value="VDL92486.1"/>
    <property type="molecule type" value="Genomic_DNA"/>
</dbReference>
<name>A0A183SPF3_SCHSO</name>
<dbReference type="Proteomes" id="UP000275846">
    <property type="component" value="Unassembled WGS sequence"/>
</dbReference>
<evidence type="ECO:0000313" key="3">
    <source>
        <dbReference type="WBParaSite" id="SSLN_0000629601-mRNA-1"/>
    </source>
</evidence>
<keyword evidence="2" id="KW-1185">Reference proteome</keyword>
<accession>A0A183SPF3</accession>
<dbReference type="WBParaSite" id="SSLN_0000629601-mRNA-1">
    <property type="protein sequence ID" value="SSLN_0000629601-mRNA-1"/>
    <property type="gene ID" value="SSLN_0000629601"/>
</dbReference>